<feature type="region of interest" description="Disordered" evidence="1">
    <location>
        <begin position="78"/>
        <end position="105"/>
    </location>
</feature>
<feature type="region of interest" description="Disordered" evidence="1">
    <location>
        <begin position="1"/>
        <end position="57"/>
    </location>
</feature>
<evidence type="ECO:0000313" key="3">
    <source>
        <dbReference type="EMBL" id="KAE8326876.1"/>
    </source>
</evidence>
<dbReference type="EMBL" id="ML741796">
    <property type="protein sequence ID" value="KAE8326876.1"/>
    <property type="molecule type" value="Genomic_DNA"/>
</dbReference>
<proteinExistence type="predicted"/>
<sequence length="145" mass="16543">MSSQTHGPPPTENDTYKELAPQPPLTPTTDYNDTYKELTPQRPRHREDDGLQVSDRDCTLETSDRDCTLEVDQQAQERHRKAVNGTHASGDIEADTLEKSHRQKRSRNCFKENGRVQKSRVCCTVTVVVVMVMIILLLLFFGAWD</sequence>
<evidence type="ECO:0000313" key="4">
    <source>
        <dbReference type="Proteomes" id="UP000325945"/>
    </source>
</evidence>
<reference evidence="4" key="1">
    <citation type="submission" date="2019-04" db="EMBL/GenBank/DDBJ databases">
        <title>Friends and foes A comparative genomics studyof 23 Aspergillus species from section Flavi.</title>
        <authorList>
            <consortium name="DOE Joint Genome Institute"/>
            <person name="Kjaerbolling I."/>
            <person name="Vesth T."/>
            <person name="Frisvad J.C."/>
            <person name="Nybo J.L."/>
            <person name="Theobald S."/>
            <person name="Kildgaard S."/>
            <person name="Isbrandt T."/>
            <person name="Kuo A."/>
            <person name="Sato A."/>
            <person name="Lyhne E.K."/>
            <person name="Kogle M.E."/>
            <person name="Wiebenga A."/>
            <person name="Kun R.S."/>
            <person name="Lubbers R.J."/>
            <person name="Makela M.R."/>
            <person name="Barry K."/>
            <person name="Chovatia M."/>
            <person name="Clum A."/>
            <person name="Daum C."/>
            <person name="Haridas S."/>
            <person name="He G."/>
            <person name="LaButti K."/>
            <person name="Lipzen A."/>
            <person name="Mondo S."/>
            <person name="Riley R."/>
            <person name="Salamov A."/>
            <person name="Simmons B.A."/>
            <person name="Magnuson J.K."/>
            <person name="Henrissat B."/>
            <person name="Mortensen U.H."/>
            <person name="Larsen T.O."/>
            <person name="Devries R.P."/>
            <person name="Grigoriev I.V."/>
            <person name="Machida M."/>
            <person name="Baker S.E."/>
            <person name="Andersen M.R."/>
        </authorList>
    </citation>
    <scope>NUCLEOTIDE SEQUENCE [LARGE SCALE GENOMIC DNA]</scope>
    <source>
        <strain evidence="4">CBS 130017</strain>
    </source>
</reference>
<feature type="transmembrane region" description="Helical" evidence="2">
    <location>
        <begin position="121"/>
        <end position="144"/>
    </location>
</feature>
<dbReference type="Proteomes" id="UP000325945">
    <property type="component" value="Unassembled WGS sequence"/>
</dbReference>
<keyword evidence="2" id="KW-1133">Transmembrane helix</keyword>
<keyword evidence="2" id="KW-0812">Transmembrane</keyword>
<feature type="compositionally biased region" description="Basic and acidic residues" evidence="1">
    <location>
        <begin position="45"/>
        <end position="57"/>
    </location>
</feature>
<keyword evidence="2" id="KW-0472">Membrane</keyword>
<organism evidence="3 4">
    <name type="scientific">Aspergillus sergii</name>
    <dbReference type="NCBI Taxonomy" id="1034303"/>
    <lineage>
        <taxon>Eukaryota</taxon>
        <taxon>Fungi</taxon>
        <taxon>Dikarya</taxon>
        <taxon>Ascomycota</taxon>
        <taxon>Pezizomycotina</taxon>
        <taxon>Eurotiomycetes</taxon>
        <taxon>Eurotiomycetidae</taxon>
        <taxon>Eurotiales</taxon>
        <taxon>Aspergillaceae</taxon>
        <taxon>Aspergillus</taxon>
        <taxon>Aspergillus subgen. Circumdati</taxon>
    </lineage>
</organism>
<accession>A0A5N6X3I5</accession>
<evidence type="ECO:0000256" key="2">
    <source>
        <dbReference type="SAM" id="Phobius"/>
    </source>
</evidence>
<gene>
    <name evidence="3" type="ORF">BDV39DRAFT_205543</name>
</gene>
<dbReference type="AlphaFoldDB" id="A0A5N6X3I5"/>
<protein>
    <submittedName>
        <fullName evidence="3">Uncharacterized protein</fullName>
    </submittedName>
</protein>
<keyword evidence="4" id="KW-1185">Reference proteome</keyword>
<name>A0A5N6X3I5_9EURO</name>
<evidence type="ECO:0000256" key="1">
    <source>
        <dbReference type="SAM" id="MobiDB-lite"/>
    </source>
</evidence>